<dbReference type="AlphaFoldDB" id="A0A367IT11"/>
<feature type="compositionally biased region" description="Acidic residues" evidence="1">
    <location>
        <begin position="66"/>
        <end position="78"/>
    </location>
</feature>
<feature type="region of interest" description="Disordered" evidence="1">
    <location>
        <begin position="66"/>
        <end position="92"/>
    </location>
</feature>
<organism evidence="2 3">
    <name type="scientific">Rhizopus stolonifer</name>
    <name type="common">Rhizopus nigricans</name>
    <dbReference type="NCBI Taxonomy" id="4846"/>
    <lineage>
        <taxon>Eukaryota</taxon>
        <taxon>Fungi</taxon>
        <taxon>Fungi incertae sedis</taxon>
        <taxon>Mucoromycota</taxon>
        <taxon>Mucoromycotina</taxon>
        <taxon>Mucoromycetes</taxon>
        <taxon>Mucorales</taxon>
        <taxon>Mucorineae</taxon>
        <taxon>Rhizopodaceae</taxon>
        <taxon>Rhizopus</taxon>
    </lineage>
</organism>
<protein>
    <submittedName>
        <fullName evidence="2">Uncharacterized protein</fullName>
    </submittedName>
</protein>
<accession>A0A367IT11</accession>
<evidence type="ECO:0000313" key="3">
    <source>
        <dbReference type="Proteomes" id="UP000253551"/>
    </source>
</evidence>
<keyword evidence="3" id="KW-1185">Reference proteome</keyword>
<dbReference type="Proteomes" id="UP000253551">
    <property type="component" value="Unassembled WGS sequence"/>
</dbReference>
<gene>
    <name evidence="2" type="ORF">CU098_006582</name>
</gene>
<sequence>MNDMLQLSFEKLESLDMNKSNLSSFVLIRNSIINILSKNKNQDVIMEDRVVEDEQVWLDNCIQELQQEDMDEDEDEDIPLSPPQSDNTPAFIQKDSYCEPYYTIPYF</sequence>
<dbReference type="OrthoDB" id="2287347at2759"/>
<comment type="caution">
    <text evidence="2">The sequence shown here is derived from an EMBL/GenBank/DDBJ whole genome shotgun (WGS) entry which is preliminary data.</text>
</comment>
<reference evidence="2 3" key="1">
    <citation type="journal article" date="2018" name="G3 (Bethesda)">
        <title>Phylogenetic and Phylogenomic Definition of Rhizopus Species.</title>
        <authorList>
            <person name="Gryganskyi A.P."/>
            <person name="Golan J."/>
            <person name="Dolatabadi S."/>
            <person name="Mondo S."/>
            <person name="Robb S."/>
            <person name="Idnurm A."/>
            <person name="Muszewska A."/>
            <person name="Steczkiewicz K."/>
            <person name="Masonjones S."/>
            <person name="Liao H.L."/>
            <person name="Gajdeczka M.T."/>
            <person name="Anike F."/>
            <person name="Vuek A."/>
            <person name="Anishchenko I.M."/>
            <person name="Voigt K."/>
            <person name="de Hoog G.S."/>
            <person name="Smith M.E."/>
            <person name="Heitman J."/>
            <person name="Vilgalys R."/>
            <person name="Stajich J.E."/>
        </authorList>
    </citation>
    <scope>NUCLEOTIDE SEQUENCE [LARGE SCALE GENOMIC DNA]</scope>
    <source>
        <strain evidence="2 3">LSU 92-RS-03</strain>
    </source>
</reference>
<evidence type="ECO:0000313" key="2">
    <source>
        <dbReference type="EMBL" id="RCH80834.1"/>
    </source>
</evidence>
<proteinExistence type="predicted"/>
<name>A0A367IT11_RHIST</name>
<dbReference type="EMBL" id="PJQM01005796">
    <property type="protein sequence ID" value="RCH80834.1"/>
    <property type="molecule type" value="Genomic_DNA"/>
</dbReference>
<evidence type="ECO:0000256" key="1">
    <source>
        <dbReference type="SAM" id="MobiDB-lite"/>
    </source>
</evidence>